<dbReference type="EMBL" id="RJJR01000012">
    <property type="protein sequence ID" value="RNI34866.1"/>
    <property type="molecule type" value="Genomic_DNA"/>
</dbReference>
<dbReference type="PANTHER" id="PTHR33371:SF4">
    <property type="entry name" value="INTERMEMBRANE PHOSPHOLIPID TRANSPORT SYSTEM BINDING PROTEIN MLAD"/>
    <property type="match status" value="1"/>
</dbReference>
<proteinExistence type="predicted"/>
<dbReference type="RefSeq" id="WP_123121420.1">
    <property type="nucleotide sequence ID" value="NZ_RJJR01000012.1"/>
</dbReference>
<dbReference type="AlphaFoldDB" id="A0A3M9NAU5"/>
<feature type="domain" description="Mce/MlaD" evidence="2">
    <location>
        <begin position="37"/>
        <end position="110"/>
    </location>
</feature>
<evidence type="ECO:0000313" key="4">
    <source>
        <dbReference type="Proteomes" id="UP000267223"/>
    </source>
</evidence>
<dbReference type="InterPro" id="IPR003399">
    <property type="entry name" value="Mce/MlaD"/>
</dbReference>
<evidence type="ECO:0000313" key="3">
    <source>
        <dbReference type="EMBL" id="RNI34866.1"/>
    </source>
</evidence>
<name>A0A3M9NAU5_9BACT</name>
<reference evidence="3 4" key="1">
    <citation type="submission" date="2018-11" db="EMBL/GenBank/DDBJ databases">
        <title>Draft genome sequence of Ferruginibacter sp. BO-59.</title>
        <authorList>
            <person name="Im W.T."/>
        </authorList>
    </citation>
    <scope>NUCLEOTIDE SEQUENCE [LARGE SCALE GENOMIC DNA]</scope>
    <source>
        <strain evidence="3 4">BO-59</strain>
    </source>
</reference>
<comment type="caution">
    <text evidence="3">The sequence shown here is derived from an EMBL/GenBank/DDBJ whole genome shotgun (WGS) entry which is preliminary data.</text>
</comment>
<keyword evidence="1" id="KW-0812">Transmembrane</keyword>
<evidence type="ECO:0000256" key="1">
    <source>
        <dbReference type="SAM" id="Phobius"/>
    </source>
</evidence>
<accession>A0A3M9NAU5</accession>
<gene>
    <name evidence="3" type="ORF">EFY79_14405</name>
</gene>
<keyword evidence="4" id="KW-1185">Reference proteome</keyword>
<dbReference type="PANTHER" id="PTHR33371">
    <property type="entry name" value="INTERMEMBRANE PHOSPHOLIPID TRANSPORT SYSTEM BINDING PROTEIN MLAD-RELATED"/>
    <property type="match status" value="1"/>
</dbReference>
<dbReference type="Pfam" id="PF02470">
    <property type="entry name" value="MlaD"/>
    <property type="match status" value="1"/>
</dbReference>
<keyword evidence="1" id="KW-0472">Membrane</keyword>
<dbReference type="InterPro" id="IPR052336">
    <property type="entry name" value="MlaD_Phospholipid_Transporter"/>
</dbReference>
<organism evidence="3 4">
    <name type="scientific">Hanamia caeni</name>
    <dbReference type="NCBI Taxonomy" id="2294116"/>
    <lineage>
        <taxon>Bacteria</taxon>
        <taxon>Pseudomonadati</taxon>
        <taxon>Bacteroidota</taxon>
        <taxon>Chitinophagia</taxon>
        <taxon>Chitinophagales</taxon>
        <taxon>Chitinophagaceae</taxon>
        <taxon>Hanamia</taxon>
    </lineage>
</organism>
<evidence type="ECO:0000259" key="2">
    <source>
        <dbReference type="Pfam" id="PF02470"/>
    </source>
</evidence>
<dbReference type="Proteomes" id="UP000267223">
    <property type="component" value="Unassembled WGS sequence"/>
</dbReference>
<feature type="transmembrane region" description="Helical" evidence="1">
    <location>
        <begin position="9"/>
        <end position="27"/>
    </location>
</feature>
<dbReference type="OrthoDB" id="9769132at2"/>
<keyword evidence="1" id="KW-1133">Transmembrane helix</keyword>
<sequence>MKISNETKVGVLAVVCVALLIVGFRFLKGKGIFKKETHIYAVYSDVQGLKQSNPVVINGMQIGRIANLDGGKDMKHILVTVSLTKDVNIPKNSLAVINPNLLGSPTMEIQLGDATTYLKNGDTLLTTLSAGAFDEAMKIINPVLYEVKNAVKSLDSVLTTVTTVFDVRTKDNIQSILANVNTATASFVLTSESLRKIVDVQNGSLARSLQNMEKFTSNLNDNNAQLDSIINNTQLLTRNLSAINLKQTMDSLQIAINNFKTGAEKINSKDGSLGLLLNDKTLYHNLESTSDKLNILLDDIRVHPRRYLNISVFGKKDKGNYLTAPLIDDSIKAVKQ</sequence>
<protein>
    <submittedName>
        <fullName evidence="3">MCE family protein</fullName>
    </submittedName>
</protein>